<evidence type="ECO:0000256" key="1">
    <source>
        <dbReference type="ARBA" id="ARBA00004141"/>
    </source>
</evidence>
<evidence type="ECO:0000256" key="7">
    <source>
        <dbReference type="SAM" id="Phobius"/>
    </source>
</evidence>
<evidence type="ECO:0000256" key="6">
    <source>
        <dbReference type="SAM" id="MobiDB-lite"/>
    </source>
</evidence>
<feature type="transmembrane region" description="Helical" evidence="7">
    <location>
        <begin position="405"/>
        <end position="423"/>
    </location>
</feature>
<feature type="region of interest" description="Disordered" evidence="6">
    <location>
        <begin position="1"/>
        <end position="25"/>
    </location>
</feature>
<dbReference type="Proteomes" id="UP001234581">
    <property type="component" value="Unassembled WGS sequence"/>
</dbReference>
<evidence type="ECO:0000256" key="3">
    <source>
        <dbReference type="ARBA" id="ARBA00022692"/>
    </source>
</evidence>
<organism evidence="9 10">
    <name type="scientific">Lichtheimia ornata</name>
    <dbReference type="NCBI Taxonomy" id="688661"/>
    <lineage>
        <taxon>Eukaryota</taxon>
        <taxon>Fungi</taxon>
        <taxon>Fungi incertae sedis</taxon>
        <taxon>Mucoromycota</taxon>
        <taxon>Mucoromycotina</taxon>
        <taxon>Mucoromycetes</taxon>
        <taxon>Mucorales</taxon>
        <taxon>Lichtheimiaceae</taxon>
        <taxon>Lichtheimia</taxon>
    </lineage>
</organism>
<feature type="transmembrane region" description="Helical" evidence="7">
    <location>
        <begin position="259"/>
        <end position="282"/>
    </location>
</feature>
<gene>
    <name evidence="9" type="ORF">O0I10_011138</name>
</gene>
<feature type="transmembrane region" description="Helical" evidence="7">
    <location>
        <begin position="116"/>
        <end position="140"/>
    </location>
</feature>
<evidence type="ECO:0000259" key="8">
    <source>
        <dbReference type="Pfam" id="PF01490"/>
    </source>
</evidence>
<comment type="subcellular location">
    <subcellularLocation>
        <location evidence="1">Membrane</location>
        <topology evidence="1">Multi-pass membrane protein</topology>
    </subcellularLocation>
</comment>
<keyword evidence="5 7" id="KW-0472">Membrane</keyword>
<dbReference type="GeneID" id="83218540"/>
<feature type="transmembrane region" description="Helical" evidence="7">
    <location>
        <begin position="348"/>
        <end position="367"/>
    </location>
</feature>
<feature type="transmembrane region" description="Helical" evidence="7">
    <location>
        <begin position="160"/>
        <end position="177"/>
    </location>
</feature>
<comment type="similarity">
    <text evidence="2">Belongs to the amino acid/polyamine transporter 2 family.</text>
</comment>
<sequence length="445" mass="48892">MSTTDEHSKYQVEASHYEDGGHPDLEKTTSNEITIQHAPEGTASASKALFMLLKAFIGTGVIFLPASFKNGGLALSIALMVILGLICLVAFHLLVIAQSAVGGSYGDIAYRLYGRYCRYVVLFFLCVSQIGFVSSYLMFVSQNIHLVAEALSGCNPPFESKYWIWIVLAIVIPICWVRKVARLSYAAVIADIFILFGLICILYYTGKEINENGPGPNIIIYNQKDFALMIGTATFSFEGIGMVISIVEGMKEPRKFPMVLNIGMAIVIGVMVLIGTLGYVAYGENISASVVANLKTEPLSVTVQLLYAIAMILSSPFMLWPPLTIIERGIFGTKRSGQMKLKYKWGKNFVRALVACVPAAISFGVGSDNLDKFVSLVGIVACLPLCFIFPGMFHWKVTKNWWLRIVDAILIMWGSGILVYTLYVNISSWLEPSTSAPAVCHSLYE</sequence>
<dbReference type="RefSeq" id="XP_058338105.1">
    <property type="nucleotide sequence ID" value="XM_058491109.1"/>
</dbReference>
<keyword evidence="3 7" id="KW-0812">Transmembrane</keyword>
<keyword evidence="10" id="KW-1185">Reference proteome</keyword>
<evidence type="ECO:0000313" key="9">
    <source>
        <dbReference type="EMBL" id="KAJ8653191.1"/>
    </source>
</evidence>
<reference evidence="9 10" key="1">
    <citation type="submission" date="2023-03" db="EMBL/GenBank/DDBJ databases">
        <title>Genome sequence of Lichtheimia ornata CBS 291.66.</title>
        <authorList>
            <person name="Mohabir J.T."/>
            <person name="Shea T.P."/>
            <person name="Kurbessoian T."/>
            <person name="Berby B."/>
            <person name="Fontaine J."/>
            <person name="Livny J."/>
            <person name="Gnirke A."/>
            <person name="Stajich J.E."/>
            <person name="Cuomo C.A."/>
        </authorList>
    </citation>
    <scope>NUCLEOTIDE SEQUENCE [LARGE SCALE GENOMIC DNA]</scope>
    <source>
        <strain evidence="9">CBS 291.66</strain>
    </source>
</reference>
<name>A0AAD7UU90_9FUNG</name>
<proteinExistence type="inferred from homology"/>
<dbReference type="Gene3D" id="1.20.1740.10">
    <property type="entry name" value="Amino acid/polyamine transporter I"/>
    <property type="match status" value="1"/>
</dbReference>
<feature type="domain" description="Amino acid transporter transmembrane" evidence="8">
    <location>
        <begin position="42"/>
        <end position="426"/>
    </location>
</feature>
<feature type="transmembrane region" description="Helical" evidence="7">
    <location>
        <begin position="226"/>
        <end position="247"/>
    </location>
</feature>
<dbReference type="GO" id="GO:0015179">
    <property type="term" value="F:L-amino acid transmembrane transporter activity"/>
    <property type="evidence" value="ECO:0007669"/>
    <property type="project" value="TreeGrafter"/>
</dbReference>
<dbReference type="GO" id="GO:0005774">
    <property type="term" value="C:vacuolar membrane"/>
    <property type="evidence" value="ECO:0007669"/>
    <property type="project" value="TreeGrafter"/>
</dbReference>
<keyword evidence="4 7" id="KW-1133">Transmembrane helix</keyword>
<accession>A0AAD7UU90</accession>
<evidence type="ECO:0000313" key="10">
    <source>
        <dbReference type="Proteomes" id="UP001234581"/>
    </source>
</evidence>
<dbReference type="EMBL" id="JARTCD010000083">
    <property type="protein sequence ID" value="KAJ8653191.1"/>
    <property type="molecule type" value="Genomic_DNA"/>
</dbReference>
<dbReference type="PANTHER" id="PTHR22950:SF666">
    <property type="entry name" value="VACUOLAR AMINO ACID TRANSPORTER 4"/>
    <property type="match status" value="1"/>
</dbReference>
<evidence type="ECO:0000256" key="2">
    <source>
        <dbReference type="ARBA" id="ARBA00008066"/>
    </source>
</evidence>
<dbReference type="Pfam" id="PF01490">
    <property type="entry name" value="Aa_trans"/>
    <property type="match status" value="1"/>
</dbReference>
<feature type="transmembrane region" description="Helical" evidence="7">
    <location>
        <begin position="184"/>
        <end position="206"/>
    </location>
</feature>
<comment type="caution">
    <text evidence="9">The sequence shown here is derived from an EMBL/GenBank/DDBJ whole genome shotgun (WGS) entry which is preliminary data.</text>
</comment>
<feature type="transmembrane region" description="Helical" evidence="7">
    <location>
        <begin position="48"/>
        <end position="68"/>
    </location>
</feature>
<dbReference type="InterPro" id="IPR013057">
    <property type="entry name" value="AA_transpt_TM"/>
</dbReference>
<feature type="transmembrane region" description="Helical" evidence="7">
    <location>
        <begin position="74"/>
        <end position="95"/>
    </location>
</feature>
<protein>
    <recommendedName>
        <fullName evidence="8">Amino acid transporter transmembrane domain-containing protein</fullName>
    </recommendedName>
</protein>
<evidence type="ECO:0000256" key="4">
    <source>
        <dbReference type="ARBA" id="ARBA00022989"/>
    </source>
</evidence>
<dbReference type="AlphaFoldDB" id="A0AAD7UU90"/>
<feature type="transmembrane region" description="Helical" evidence="7">
    <location>
        <begin position="302"/>
        <end position="327"/>
    </location>
</feature>
<dbReference type="PANTHER" id="PTHR22950">
    <property type="entry name" value="AMINO ACID TRANSPORTER"/>
    <property type="match status" value="1"/>
</dbReference>
<feature type="transmembrane region" description="Helical" evidence="7">
    <location>
        <begin position="373"/>
        <end position="393"/>
    </location>
</feature>
<evidence type="ECO:0000256" key="5">
    <source>
        <dbReference type="ARBA" id="ARBA00023136"/>
    </source>
</evidence>